<dbReference type="Pfam" id="PF02149">
    <property type="entry name" value="KA1"/>
    <property type="match status" value="1"/>
</dbReference>
<evidence type="ECO:0000256" key="6">
    <source>
        <dbReference type="ARBA" id="ARBA00022553"/>
    </source>
</evidence>
<dbReference type="EMBL" id="LASV01000142">
    <property type="protein sequence ID" value="KKA22422.1"/>
    <property type="molecule type" value="Genomic_DNA"/>
</dbReference>
<feature type="compositionally biased region" description="Basic residues" evidence="14">
    <location>
        <begin position="817"/>
        <end position="826"/>
    </location>
</feature>
<evidence type="ECO:0000256" key="5">
    <source>
        <dbReference type="ARBA" id="ARBA00022527"/>
    </source>
</evidence>
<dbReference type="InterPro" id="IPR017441">
    <property type="entry name" value="Protein_kinase_ATP_BS"/>
</dbReference>
<dbReference type="EC" id="2.7.11.1" evidence="3"/>
<organism evidence="17 18">
    <name type="scientific">Rasamsonia emersonii (strain ATCC 16479 / CBS 393.64 / IMI 116815)</name>
    <dbReference type="NCBI Taxonomy" id="1408163"/>
    <lineage>
        <taxon>Eukaryota</taxon>
        <taxon>Fungi</taxon>
        <taxon>Dikarya</taxon>
        <taxon>Ascomycota</taxon>
        <taxon>Pezizomycotina</taxon>
        <taxon>Eurotiomycetes</taxon>
        <taxon>Eurotiomycetidae</taxon>
        <taxon>Eurotiales</taxon>
        <taxon>Trichocomaceae</taxon>
        <taxon>Rasamsonia</taxon>
    </lineage>
</organism>
<evidence type="ECO:0000259" key="16">
    <source>
        <dbReference type="PROSITE" id="PS50032"/>
    </source>
</evidence>
<feature type="compositionally biased region" description="Polar residues" evidence="14">
    <location>
        <begin position="858"/>
        <end position="867"/>
    </location>
</feature>
<feature type="compositionally biased region" description="Pro residues" evidence="14">
    <location>
        <begin position="147"/>
        <end position="157"/>
    </location>
</feature>
<dbReference type="SUPFAM" id="SSF56112">
    <property type="entry name" value="Protein kinase-like (PK-like)"/>
    <property type="match status" value="1"/>
</dbReference>
<dbReference type="PANTHER" id="PTHR24346">
    <property type="entry name" value="MAP/MICROTUBULE AFFINITY-REGULATING KINASE"/>
    <property type="match status" value="1"/>
</dbReference>
<dbReference type="Gene3D" id="3.30.310.80">
    <property type="entry name" value="Kinase associated domain 1, KA1"/>
    <property type="match status" value="1"/>
</dbReference>
<dbReference type="InterPro" id="IPR028375">
    <property type="entry name" value="KA1/Ssp2_C"/>
</dbReference>
<dbReference type="GO" id="GO:0005524">
    <property type="term" value="F:ATP binding"/>
    <property type="evidence" value="ECO:0007669"/>
    <property type="project" value="UniProtKB-UniRule"/>
</dbReference>
<evidence type="ECO:0000313" key="17">
    <source>
        <dbReference type="EMBL" id="KKA22422.1"/>
    </source>
</evidence>
<dbReference type="InterPro" id="IPR001772">
    <property type="entry name" value="KA1_dom"/>
</dbReference>
<dbReference type="CDD" id="cd14077">
    <property type="entry name" value="STKc_Kin1_2"/>
    <property type="match status" value="1"/>
</dbReference>
<dbReference type="GO" id="GO:0035556">
    <property type="term" value="P:intracellular signal transduction"/>
    <property type="evidence" value="ECO:0007669"/>
    <property type="project" value="TreeGrafter"/>
</dbReference>
<evidence type="ECO:0000256" key="4">
    <source>
        <dbReference type="ARBA" id="ARBA00022490"/>
    </source>
</evidence>
<keyword evidence="5 17" id="KW-0723">Serine/threonine-protein kinase</keyword>
<evidence type="ECO:0000259" key="15">
    <source>
        <dbReference type="PROSITE" id="PS50011"/>
    </source>
</evidence>
<evidence type="ECO:0000256" key="10">
    <source>
        <dbReference type="ARBA" id="ARBA00022840"/>
    </source>
</evidence>
<feature type="compositionally biased region" description="Basic and acidic residues" evidence="14">
    <location>
        <begin position="827"/>
        <end position="846"/>
    </location>
</feature>
<keyword evidence="8 13" id="KW-0547">Nucleotide-binding</keyword>
<dbReference type="PROSITE" id="PS00108">
    <property type="entry name" value="PROTEIN_KINASE_ST"/>
    <property type="match status" value="1"/>
</dbReference>
<feature type="compositionally biased region" description="Basic and acidic residues" evidence="14">
    <location>
        <begin position="91"/>
        <end position="112"/>
    </location>
</feature>
<dbReference type="CDD" id="cd12121">
    <property type="entry name" value="MARK_C_like"/>
    <property type="match status" value="1"/>
</dbReference>
<feature type="compositionally biased region" description="Low complexity" evidence="14">
    <location>
        <begin position="636"/>
        <end position="648"/>
    </location>
</feature>
<protein>
    <recommendedName>
        <fullName evidence="3">non-specific serine/threonine protein kinase</fullName>
        <ecNumber evidence="3">2.7.11.1</ecNumber>
    </recommendedName>
</protein>
<feature type="compositionally biased region" description="Basic residues" evidence="14">
    <location>
        <begin position="704"/>
        <end position="714"/>
    </location>
</feature>
<feature type="compositionally biased region" description="Low complexity" evidence="14">
    <location>
        <begin position="40"/>
        <end position="53"/>
    </location>
</feature>
<evidence type="ECO:0000256" key="8">
    <source>
        <dbReference type="ARBA" id="ARBA00022741"/>
    </source>
</evidence>
<feature type="binding site" evidence="13">
    <location>
        <position position="204"/>
    </location>
    <ligand>
        <name>ATP</name>
        <dbReference type="ChEBI" id="CHEBI:30616"/>
    </ligand>
</feature>
<keyword evidence="7" id="KW-0808">Transferase</keyword>
<keyword evidence="4" id="KW-0963">Cytoplasm</keyword>
<feature type="region of interest" description="Disordered" evidence="14">
    <location>
        <begin position="1"/>
        <end position="164"/>
    </location>
</feature>
<feature type="compositionally biased region" description="Polar residues" evidence="14">
    <location>
        <begin position="719"/>
        <end position="732"/>
    </location>
</feature>
<dbReference type="OrthoDB" id="1928777at2759"/>
<feature type="domain" description="KA1" evidence="16">
    <location>
        <begin position="1022"/>
        <end position="1071"/>
    </location>
</feature>
<dbReference type="AlphaFoldDB" id="A0A0F4YVU3"/>
<evidence type="ECO:0000256" key="13">
    <source>
        <dbReference type="PROSITE-ProRule" id="PRU10141"/>
    </source>
</evidence>
<evidence type="ECO:0000313" key="18">
    <source>
        <dbReference type="Proteomes" id="UP000053958"/>
    </source>
</evidence>
<dbReference type="InterPro" id="IPR008271">
    <property type="entry name" value="Ser/Thr_kinase_AS"/>
</dbReference>
<evidence type="ECO:0000256" key="11">
    <source>
        <dbReference type="ARBA" id="ARBA00047899"/>
    </source>
</evidence>
<gene>
    <name evidence="17" type="ORF">T310_3501</name>
</gene>
<feature type="compositionally biased region" description="Low complexity" evidence="14">
    <location>
        <begin position="130"/>
        <end position="146"/>
    </location>
</feature>
<proteinExistence type="inferred from homology"/>
<dbReference type="FunFam" id="1.10.510.10:FF:000333">
    <property type="entry name" value="Non-specific serine/threonine protein kinase"/>
    <property type="match status" value="1"/>
</dbReference>
<keyword evidence="10 13" id="KW-0067">ATP-binding</keyword>
<evidence type="ECO:0000256" key="3">
    <source>
        <dbReference type="ARBA" id="ARBA00012513"/>
    </source>
</evidence>
<dbReference type="GeneID" id="25315850"/>
<evidence type="ECO:0000256" key="14">
    <source>
        <dbReference type="SAM" id="MobiDB-lite"/>
    </source>
</evidence>
<dbReference type="GO" id="GO:0071944">
    <property type="term" value="C:cell periphery"/>
    <property type="evidence" value="ECO:0007669"/>
    <property type="project" value="UniProtKB-ARBA"/>
</dbReference>
<dbReference type="PROSITE" id="PS50011">
    <property type="entry name" value="PROTEIN_KINASE_DOM"/>
    <property type="match status" value="1"/>
</dbReference>
<dbReference type="GO" id="GO:0106310">
    <property type="term" value="F:protein serine kinase activity"/>
    <property type="evidence" value="ECO:0007669"/>
    <property type="project" value="RHEA"/>
</dbReference>
<dbReference type="PROSITE" id="PS00107">
    <property type="entry name" value="PROTEIN_KINASE_ATP"/>
    <property type="match status" value="1"/>
</dbReference>
<dbReference type="InterPro" id="IPR011009">
    <property type="entry name" value="Kinase-like_dom_sf"/>
</dbReference>
<name>A0A0F4YVU3_RASE3</name>
<evidence type="ECO:0000256" key="7">
    <source>
        <dbReference type="ARBA" id="ARBA00022679"/>
    </source>
</evidence>
<evidence type="ECO:0000256" key="1">
    <source>
        <dbReference type="ARBA" id="ARBA00004496"/>
    </source>
</evidence>
<evidence type="ECO:0000256" key="12">
    <source>
        <dbReference type="ARBA" id="ARBA00048679"/>
    </source>
</evidence>
<feature type="compositionally biased region" description="Basic and acidic residues" evidence="14">
    <location>
        <begin position="957"/>
        <end position="970"/>
    </location>
</feature>
<evidence type="ECO:0000256" key="9">
    <source>
        <dbReference type="ARBA" id="ARBA00022777"/>
    </source>
</evidence>
<keyword evidence="18" id="KW-1185">Reference proteome</keyword>
<dbReference type="STRING" id="1408163.A0A0F4YVU3"/>
<feature type="domain" description="Protein kinase" evidence="15">
    <location>
        <begin position="175"/>
        <end position="438"/>
    </location>
</feature>
<dbReference type="RefSeq" id="XP_013329034.1">
    <property type="nucleotide sequence ID" value="XM_013473580.1"/>
</dbReference>
<comment type="caution">
    <text evidence="17">The sequence shown here is derived from an EMBL/GenBank/DDBJ whole genome shotgun (WGS) entry which is preliminary data.</text>
</comment>
<feature type="compositionally biased region" description="Basic and acidic residues" evidence="14">
    <location>
        <begin position="675"/>
        <end position="684"/>
    </location>
</feature>
<comment type="subcellular location">
    <subcellularLocation>
        <location evidence="1">Cytoplasm</location>
    </subcellularLocation>
</comment>
<sequence>MSTAASSSSAPPTVVRSLSTSSRPQAQRPPSSDLPHRARSTTTRPPSSYSNHHSSSRSRSYDRPPPSNPAAFANVARRDFEPSNAAWTLSSRRESSRDRSQERHPYRSDSVRSQHHRASSRHQRDSIDMAAATTAPAVADGAAAPAQPVPGSQPPAANPAQPKRRTMITTPTGQWALGKTIGAGSMGKVKIAKNLETGEQVAVKIVPRQAIDEHRSGRDAERADRSKEIRTAREAAIVSLLDHPYVCGMRDVVRTTYHWYMLFEYVNGGQMLDYIISHGKLKEKQARKFARQIASALDYCHRNSIVHRDLKIENILISKTGDIKIIDFGLSNLFSPRNHLRTFCGSLYFAAPELLQARQYTGPEVDVWSFGIVLYVLVCGKVPFDDQSMPQLHAKIKKGVVEYPQGLTAECRHLISRMLVTDPKQRATLTEVMNHPWMTKGFNGPPENYLPNREPLQLPLDPEVIEKMTGFDFGPPEYITAQLTKTLESEEYQQAVKMYSREQSTSNAGGEKKRGVFDFYRRRNSSSRDTLSTPSAEAVQLGNDPLNAYSPLVSVYFLVKEKLDRERAAKNSGTLGIHTPGDTVLKMPDLPAPEAAHTNQYELPGEKDTGGRTRPRARTHGDDEIGEGIKKLHLGSSAAAPSPAVAAPQPETPAKKESTAIGMLRRFSTRRIKDRGRDSDREKVVSTATPALNVQPPADLASPPHRHLSMRRTRRAEPSPTTIHPSESQPQHQDLLRTPGSAPPASQSNKFLERSTSVNSADYRSRRVARRGGSDAMGSGNEPPLTSGSDHSSINGQKAQPGDSTGAQDSKLPSRGHTMRTKSLGHARRESIQARRARREEAKETAVPEAADDGDLSGTGTALESANTGEDFAKPVYLKGLFSVSTTSSKPLAFIRADIIRVLKQLGVEYTEIKGGFSCRHAPSIDLDKVVDTGPPSPDRQGQVSSHRRRISFGGLRSHEREESKDETRAAHSSRFTRRTQGPPDRSFITNSEGSDEYVPPRDNVVVGERVVGETTTRVQSDTGENLVLRFEIFIVKVPLFSLHGIQFKKVAGGMWQYREMAKRILDELKL</sequence>
<dbReference type="InterPro" id="IPR000719">
    <property type="entry name" value="Prot_kinase_dom"/>
</dbReference>
<dbReference type="PANTHER" id="PTHR24346:SF82">
    <property type="entry name" value="KP78A-RELATED"/>
    <property type="match status" value="1"/>
</dbReference>
<dbReference type="SMART" id="SM00220">
    <property type="entry name" value="S_TKc"/>
    <property type="match status" value="1"/>
</dbReference>
<feature type="compositionally biased region" description="Basic and acidic residues" evidence="14">
    <location>
        <begin position="619"/>
        <end position="630"/>
    </location>
</feature>
<dbReference type="GO" id="GO:0000226">
    <property type="term" value="P:microtubule cytoskeleton organization"/>
    <property type="evidence" value="ECO:0007669"/>
    <property type="project" value="TreeGrafter"/>
</dbReference>
<reference evidence="17 18" key="1">
    <citation type="submission" date="2015-04" db="EMBL/GenBank/DDBJ databases">
        <authorList>
            <person name="Heijne W.H."/>
            <person name="Fedorova N.D."/>
            <person name="Nierman W.C."/>
            <person name="Vollebregt A.W."/>
            <person name="Zhao Z."/>
            <person name="Wu L."/>
            <person name="Kumar M."/>
            <person name="Stam H."/>
            <person name="van den Berg M.A."/>
            <person name="Pel H.J."/>
        </authorList>
    </citation>
    <scope>NUCLEOTIDE SEQUENCE [LARGE SCALE GENOMIC DNA]</scope>
    <source>
        <strain evidence="17 18">CBS 393.64</strain>
    </source>
</reference>
<comment type="catalytic activity">
    <reaction evidence="11">
        <text>L-threonyl-[protein] + ATP = O-phospho-L-threonyl-[protein] + ADP + H(+)</text>
        <dbReference type="Rhea" id="RHEA:46608"/>
        <dbReference type="Rhea" id="RHEA-COMP:11060"/>
        <dbReference type="Rhea" id="RHEA-COMP:11605"/>
        <dbReference type="ChEBI" id="CHEBI:15378"/>
        <dbReference type="ChEBI" id="CHEBI:30013"/>
        <dbReference type="ChEBI" id="CHEBI:30616"/>
        <dbReference type="ChEBI" id="CHEBI:61977"/>
        <dbReference type="ChEBI" id="CHEBI:456216"/>
        <dbReference type="EC" id="2.7.11.1"/>
    </reaction>
</comment>
<feature type="compositionally biased region" description="Polar residues" evidence="14">
    <location>
        <begin position="784"/>
        <end position="808"/>
    </location>
</feature>
<dbReference type="Gene3D" id="1.10.510.10">
    <property type="entry name" value="Transferase(Phosphotransferase) domain 1"/>
    <property type="match status" value="1"/>
</dbReference>
<comment type="similarity">
    <text evidence="2">Belongs to the protein kinase superfamily. CAMK Ser/Thr protein kinase family. NIM1 subfamily.</text>
</comment>
<dbReference type="GO" id="GO:0005737">
    <property type="term" value="C:cytoplasm"/>
    <property type="evidence" value="ECO:0007669"/>
    <property type="project" value="UniProtKB-SubCell"/>
</dbReference>
<evidence type="ECO:0000256" key="2">
    <source>
        <dbReference type="ARBA" id="ARBA00010791"/>
    </source>
</evidence>
<accession>A0A0F4YVU3</accession>
<feature type="region of interest" description="Disordered" evidence="14">
    <location>
        <begin position="928"/>
        <end position="997"/>
    </location>
</feature>
<feature type="compositionally biased region" description="Low complexity" evidence="14">
    <location>
        <begin position="1"/>
        <end position="31"/>
    </location>
</feature>
<dbReference type="SUPFAM" id="SSF103243">
    <property type="entry name" value="KA1-like"/>
    <property type="match status" value="1"/>
</dbReference>
<dbReference type="GO" id="GO:0004674">
    <property type="term" value="F:protein serine/threonine kinase activity"/>
    <property type="evidence" value="ECO:0007669"/>
    <property type="project" value="UniProtKB-KW"/>
</dbReference>
<comment type="catalytic activity">
    <reaction evidence="12">
        <text>L-seryl-[protein] + ATP = O-phospho-L-seryl-[protein] + ADP + H(+)</text>
        <dbReference type="Rhea" id="RHEA:17989"/>
        <dbReference type="Rhea" id="RHEA-COMP:9863"/>
        <dbReference type="Rhea" id="RHEA-COMP:11604"/>
        <dbReference type="ChEBI" id="CHEBI:15378"/>
        <dbReference type="ChEBI" id="CHEBI:29999"/>
        <dbReference type="ChEBI" id="CHEBI:30616"/>
        <dbReference type="ChEBI" id="CHEBI:83421"/>
        <dbReference type="ChEBI" id="CHEBI:456216"/>
        <dbReference type="EC" id="2.7.11.1"/>
    </reaction>
</comment>
<keyword evidence="6" id="KW-0597">Phosphoprotein</keyword>
<feature type="compositionally biased region" description="Polar residues" evidence="14">
    <location>
        <begin position="744"/>
        <end position="762"/>
    </location>
</feature>
<dbReference type="Proteomes" id="UP000053958">
    <property type="component" value="Unassembled WGS sequence"/>
</dbReference>
<dbReference type="Pfam" id="PF00069">
    <property type="entry name" value="Pkinase"/>
    <property type="match status" value="1"/>
</dbReference>
<dbReference type="PROSITE" id="PS50032">
    <property type="entry name" value="KA1"/>
    <property type="match status" value="1"/>
</dbReference>
<keyword evidence="9 17" id="KW-0418">Kinase</keyword>
<feature type="region of interest" description="Disordered" evidence="14">
    <location>
        <begin position="596"/>
        <end position="867"/>
    </location>
</feature>